<dbReference type="FunFam" id="1.10.8.60:FF:000002">
    <property type="entry name" value="ATP-dependent Clp protease ATP-binding subunit ClpX"/>
    <property type="match status" value="1"/>
</dbReference>
<feature type="domain" description="Clp ATPase C-terminal" evidence="4">
    <location>
        <begin position="1"/>
        <end position="76"/>
    </location>
</feature>
<comment type="caution">
    <text evidence="5">The sequence shown here is derived from an EMBL/GenBank/DDBJ whole genome shotgun (WGS) entry which is preliminary data.</text>
</comment>
<dbReference type="Gene3D" id="1.10.8.60">
    <property type="match status" value="1"/>
</dbReference>
<organism evidence="5 6">
    <name type="scientific">Pseudomonas fluorescens</name>
    <dbReference type="NCBI Taxonomy" id="294"/>
    <lineage>
        <taxon>Bacteria</taxon>
        <taxon>Pseudomonadati</taxon>
        <taxon>Pseudomonadota</taxon>
        <taxon>Gammaproteobacteria</taxon>
        <taxon>Pseudomonadales</taxon>
        <taxon>Pseudomonadaceae</taxon>
        <taxon>Pseudomonas</taxon>
    </lineage>
</organism>
<dbReference type="SMART" id="SM01086">
    <property type="entry name" value="ClpB_D2-small"/>
    <property type="match status" value="1"/>
</dbReference>
<dbReference type="PANTHER" id="PTHR48102:SF7">
    <property type="entry name" value="ATP-DEPENDENT CLP PROTEASE ATP-BINDING SUBUNIT CLPX-LIKE, MITOCHONDRIAL"/>
    <property type="match status" value="1"/>
</dbReference>
<dbReference type="GO" id="GO:0016887">
    <property type="term" value="F:ATP hydrolysis activity"/>
    <property type="evidence" value="ECO:0007669"/>
    <property type="project" value="TreeGrafter"/>
</dbReference>
<dbReference type="InterPro" id="IPR050052">
    <property type="entry name" value="ATP-dep_Clp_protease_ClpX"/>
</dbReference>
<dbReference type="GO" id="GO:0008233">
    <property type="term" value="F:peptidase activity"/>
    <property type="evidence" value="ECO:0007669"/>
    <property type="project" value="UniProtKB-KW"/>
</dbReference>
<evidence type="ECO:0000259" key="4">
    <source>
        <dbReference type="SMART" id="SM01086"/>
    </source>
</evidence>
<evidence type="ECO:0000313" key="5">
    <source>
        <dbReference type="EMBL" id="PRW72880.1"/>
    </source>
</evidence>
<dbReference type="InterPro" id="IPR027417">
    <property type="entry name" value="P-loop_NTPase"/>
</dbReference>
<name>A0A2T0HHY4_PSEFL</name>
<accession>A0A2T0HHY4</accession>
<protein>
    <submittedName>
        <fullName evidence="5">ATP-dependent Clp protease ATP-binding subunit ClpX</fullName>
    </submittedName>
</protein>
<keyword evidence="5" id="KW-0645">Protease</keyword>
<keyword evidence="3 5" id="KW-0067">ATP-binding</keyword>
<keyword evidence="1" id="KW-0547">Nucleotide-binding</keyword>
<dbReference type="GO" id="GO:0051603">
    <property type="term" value="P:proteolysis involved in protein catabolic process"/>
    <property type="evidence" value="ECO:0007669"/>
    <property type="project" value="TreeGrafter"/>
</dbReference>
<dbReference type="Pfam" id="PF10431">
    <property type="entry name" value="ClpB_D2-small"/>
    <property type="match status" value="1"/>
</dbReference>
<dbReference type="GO" id="GO:0005524">
    <property type="term" value="F:ATP binding"/>
    <property type="evidence" value="ECO:0007669"/>
    <property type="project" value="UniProtKB-KW"/>
</dbReference>
<keyword evidence="5" id="KW-0378">Hydrolase</keyword>
<dbReference type="SUPFAM" id="SSF52540">
    <property type="entry name" value="P-loop containing nucleoside triphosphate hydrolases"/>
    <property type="match status" value="1"/>
</dbReference>
<feature type="non-terminal residue" evidence="5">
    <location>
        <position position="77"/>
    </location>
</feature>
<dbReference type="InterPro" id="IPR019489">
    <property type="entry name" value="Clp_ATPase_C"/>
</dbReference>
<evidence type="ECO:0000256" key="2">
    <source>
        <dbReference type="ARBA" id="ARBA00022833"/>
    </source>
</evidence>
<dbReference type="AlphaFoldDB" id="A0A2T0HHY4"/>
<keyword evidence="2" id="KW-0862">Zinc</keyword>
<dbReference type="GO" id="GO:0009376">
    <property type="term" value="C:HslUV protease complex"/>
    <property type="evidence" value="ECO:0007669"/>
    <property type="project" value="TreeGrafter"/>
</dbReference>
<evidence type="ECO:0000256" key="1">
    <source>
        <dbReference type="ARBA" id="ARBA00022741"/>
    </source>
</evidence>
<dbReference type="EMBL" id="PVUH01000321">
    <property type="protein sequence ID" value="PRW72880.1"/>
    <property type="molecule type" value="Genomic_DNA"/>
</dbReference>
<evidence type="ECO:0000256" key="3">
    <source>
        <dbReference type="ARBA" id="ARBA00022840"/>
    </source>
</evidence>
<feature type="non-terminal residue" evidence="5">
    <location>
        <position position="1"/>
    </location>
</feature>
<dbReference type="GO" id="GO:0051301">
    <property type="term" value="P:cell division"/>
    <property type="evidence" value="ECO:0007669"/>
    <property type="project" value="TreeGrafter"/>
</dbReference>
<proteinExistence type="predicted"/>
<sequence>ILTEPRNALTRQFEKLFELDGVELTFTEGALGAIADKAVARGTGARGLRAIIEETLMDVMFDVPSRDDVSRVVVTQE</sequence>
<evidence type="ECO:0000313" key="6">
    <source>
        <dbReference type="Proteomes" id="UP000239731"/>
    </source>
</evidence>
<dbReference type="Proteomes" id="UP000239731">
    <property type="component" value="Unassembled WGS sequence"/>
</dbReference>
<reference evidence="5 6" key="1">
    <citation type="submission" date="2018-03" db="EMBL/GenBank/DDBJ databases">
        <title>Blue discolouration in mozzarella cheese caused by Pseudomonas fluorescens.</title>
        <authorList>
            <person name="Chiesa F."/>
            <person name="Dalmasso A."/>
            <person name="Lomonaco S."/>
        </authorList>
    </citation>
    <scope>NUCLEOTIDE SEQUENCE [LARGE SCALE GENOMIC DNA]</scope>
    <source>
        <strain evidence="5 6">11293</strain>
    </source>
</reference>
<gene>
    <name evidence="5" type="ORF">C7A10_32965</name>
</gene>
<dbReference type="PANTHER" id="PTHR48102">
    <property type="entry name" value="ATP-DEPENDENT CLP PROTEASE ATP-BINDING SUBUNIT CLPX-LIKE, MITOCHONDRIAL-RELATED"/>
    <property type="match status" value="1"/>
</dbReference>